<dbReference type="InterPro" id="IPR009060">
    <property type="entry name" value="UBA-like_sf"/>
</dbReference>
<dbReference type="SUPFAM" id="SSF46934">
    <property type="entry name" value="UBA-like"/>
    <property type="match status" value="1"/>
</dbReference>
<organism evidence="3">
    <name type="scientific">Oryza glumipatula</name>
    <dbReference type="NCBI Taxonomy" id="40148"/>
    <lineage>
        <taxon>Eukaryota</taxon>
        <taxon>Viridiplantae</taxon>
        <taxon>Streptophyta</taxon>
        <taxon>Embryophyta</taxon>
        <taxon>Tracheophyta</taxon>
        <taxon>Spermatophyta</taxon>
        <taxon>Magnoliopsida</taxon>
        <taxon>Liliopsida</taxon>
        <taxon>Poales</taxon>
        <taxon>Poaceae</taxon>
        <taxon>BOP clade</taxon>
        <taxon>Oryzoideae</taxon>
        <taxon>Oryzeae</taxon>
        <taxon>Oryzinae</taxon>
        <taxon>Oryza</taxon>
    </lineage>
</organism>
<dbReference type="PANTHER" id="PTHR23068:SF25">
    <property type="entry name" value="DNA (CYTOSINE-5)-METHYLTRANSFERASE DRM2"/>
    <property type="match status" value="1"/>
</dbReference>
<keyword evidence="4" id="KW-1185">Reference proteome</keyword>
<dbReference type="AlphaFoldDB" id="A0A0D9ZX94"/>
<protein>
    <recommendedName>
        <fullName evidence="2">UBA domain-containing protein</fullName>
    </recommendedName>
</protein>
<reference evidence="3" key="1">
    <citation type="submission" date="2015-04" db="UniProtKB">
        <authorList>
            <consortium name="EnsemblPlants"/>
        </authorList>
    </citation>
    <scope>IDENTIFICATION</scope>
</reference>
<dbReference type="InterPro" id="IPR050390">
    <property type="entry name" value="C5-Methyltransferase"/>
</dbReference>
<feature type="domain" description="UBA" evidence="2">
    <location>
        <begin position="55"/>
        <end position="89"/>
    </location>
</feature>
<dbReference type="Proteomes" id="UP000026961">
    <property type="component" value="Chromosome 5"/>
</dbReference>
<evidence type="ECO:0000313" key="3">
    <source>
        <dbReference type="EnsemblPlants" id="OGLUM05G11880.3"/>
    </source>
</evidence>
<dbReference type="Gene3D" id="1.10.8.10">
    <property type="entry name" value="DNA helicase RuvA subunit, C-terminal domain"/>
    <property type="match status" value="1"/>
</dbReference>
<dbReference type="PANTHER" id="PTHR23068">
    <property type="entry name" value="DNA CYTOSINE-5- -METHYLTRANSFERASE 3-RELATED"/>
    <property type="match status" value="1"/>
</dbReference>
<dbReference type="GO" id="GO:0005634">
    <property type="term" value="C:nucleus"/>
    <property type="evidence" value="ECO:0007669"/>
    <property type="project" value="TreeGrafter"/>
</dbReference>
<feature type="signal peptide" evidence="1">
    <location>
        <begin position="1"/>
        <end position="21"/>
    </location>
</feature>
<dbReference type="HOGENOM" id="CLU_1273981_0_0_1"/>
<dbReference type="GO" id="GO:0003886">
    <property type="term" value="F:DNA (cytosine-5-)-methyltransferase activity"/>
    <property type="evidence" value="ECO:0007669"/>
    <property type="project" value="TreeGrafter"/>
</dbReference>
<accession>A0A0D9ZX94</accession>
<dbReference type="EnsemblPlants" id="OGLUM05G11880.3">
    <property type="protein sequence ID" value="OGLUM05G11880.3"/>
    <property type="gene ID" value="OGLUM05G11880"/>
</dbReference>
<dbReference type="Gramene" id="OGLUM05G11880.3">
    <property type="protein sequence ID" value="OGLUM05G11880.3"/>
    <property type="gene ID" value="OGLUM05G11880"/>
</dbReference>
<reference evidence="3" key="2">
    <citation type="submission" date="2018-05" db="EMBL/GenBank/DDBJ databases">
        <title>OgluRS3 (Oryza glumaepatula Reference Sequence Version 3).</title>
        <authorList>
            <person name="Zhang J."/>
            <person name="Kudrna D."/>
            <person name="Lee S."/>
            <person name="Talag J."/>
            <person name="Welchert J."/>
            <person name="Wing R.A."/>
        </authorList>
    </citation>
    <scope>NUCLEOTIDE SEQUENCE [LARGE SCALE GENOMIC DNA]</scope>
</reference>
<name>A0A0D9ZX94_9ORYZ</name>
<evidence type="ECO:0000256" key="1">
    <source>
        <dbReference type="SAM" id="SignalP"/>
    </source>
</evidence>
<keyword evidence="1" id="KW-0732">Signal</keyword>
<proteinExistence type="predicted"/>
<dbReference type="InterPro" id="IPR015940">
    <property type="entry name" value="UBA"/>
</dbReference>
<dbReference type="PROSITE" id="PS50030">
    <property type="entry name" value="UBA"/>
    <property type="match status" value="1"/>
</dbReference>
<evidence type="ECO:0000313" key="4">
    <source>
        <dbReference type="Proteomes" id="UP000026961"/>
    </source>
</evidence>
<sequence length="235" mass="27037">MSFCFVQLLSCSLYWCQLCGASEGNLLQILEGLEARGNWRWALSVTEWDFLQELSENDEKIKSLVSMGFPEDEAKMAITRCGMPLEFAAFTGRDLILPTLGCRVQFLWRKKEYKIHGWKQEKEWYGSGPQGNRMPFGDSHEEPMPLPNPMVDWWDSACPPEFVGSIYFCAAARKMDYIHNLPIENRSPVLPLPPNTISEAFLPTNMWWPSRSKKTVQLLAILRGKREAYRTLCSC</sequence>
<feature type="chain" id="PRO_5002352710" description="UBA domain-containing protein" evidence="1">
    <location>
        <begin position="22"/>
        <end position="235"/>
    </location>
</feature>
<evidence type="ECO:0000259" key="2">
    <source>
        <dbReference type="PROSITE" id="PS50030"/>
    </source>
</evidence>